<reference evidence="2" key="1">
    <citation type="journal article" date="2015" name="Nature">
        <title>Complex archaea that bridge the gap between prokaryotes and eukaryotes.</title>
        <authorList>
            <person name="Spang A."/>
            <person name="Saw J.H."/>
            <person name="Jorgensen S.L."/>
            <person name="Zaremba-Niedzwiedzka K."/>
            <person name="Martijn J."/>
            <person name="Lind A.E."/>
            <person name="van Eijk R."/>
            <person name="Schleper C."/>
            <person name="Guy L."/>
            <person name="Ettema T.J."/>
        </authorList>
    </citation>
    <scope>NUCLEOTIDE SEQUENCE</scope>
</reference>
<organism evidence="2">
    <name type="scientific">marine sediment metagenome</name>
    <dbReference type="NCBI Taxonomy" id="412755"/>
    <lineage>
        <taxon>unclassified sequences</taxon>
        <taxon>metagenomes</taxon>
        <taxon>ecological metagenomes</taxon>
    </lineage>
</organism>
<accession>A0A0F9QUJ2</accession>
<evidence type="ECO:0000313" key="2">
    <source>
        <dbReference type="EMBL" id="KKN40687.1"/>
    </source>
</evidence>
<dbReference type="AlphaFoldDB" id="A0A0F9QUJ2"/>
<name>A0A0F9QUJ2_9ZZZZ</name>
<evidence type="ECO:0000256" key="1">
    <source>
        <dbReference type="SAM" id="MobiDB-lite"/>
    </source>
</evidence>
<protein>
    <recommendedName>
        <fullName evidence="3">DUF2188 domain-containing protein</fullName>
    </recommendedName>
</protein>
<feature type="compositionally biased region" description="Basic and acidic residues" evidence="1">
    <location>
        <begin position="56"/>
        <end position="65"/>
    </location>
</feature>
<sequence>MFHVYVEDTDEQVGSYPTLREAKEVASQDPSELLISNDDRSEVYASDDGGVTWKSNEFESARGPR</sequence>
<evidence type="ECO:0008006" key="3">
    <source>
        <dbReference type="Google" id="ProtNLM"/>
    </source>
</evidence>
<feature type="region of interest" description="Disordered" evidence="1">
    <location>
        <begin position="22"/>
        <end position="65"/>
    </location>
</feature>
<dbReference type="EMBL" id="LAZR01001689">
    <property type="protein sequence ID" value="KKN40687.1"/>
    <property type="molecule type" value="Genomic_DNA"/>
</dbReference>
<proteinExistence type="predicted"/>
<gene>
    <name evidence="2" type="ORF">LCGC14_0730710</name>
</gene>
<comment type="caution">
    <text evidence="2">The sequence shown here is derived from an EMBL/GenBank/DDBJ whole genome shotgun (WGS) entry which is preliminary data.</text>
</comment>